<dbReference type="PANTHER" id="PTHR43785">
    <property type="entry name" value="GAMMA-GLUTAMYLPUTRESCINE SYNTHETASE"/>
    <property type="match status" value="1"/>
</dbReference>
<organism evidence="6 7">
    <name type="scientific">Rickenella mellea</name>
    <dbReference type="NCBI Taxonomy" id="50990"/>
    <lineage>
        <taxon>Eukaryota</taxon>
        <taxon>Fungi</taxon>
        <taxon>Dikarya</taxon>
        <taxon>Basidiomycota</taxon>
        <taxon>Agaricomycotina</taxon>
        <taxon>Agaricomycetes</taxon>
        <taxon>Hymenochaetales</taxon>
        <taxon>Rickenellaceae</taxon>
        <taxon>Rickenella</taxon>
    </lineage>
</organism>
<accession>A0A4Y7QB72</accession>
<evidence type="ECO:0000259" key="5">
    <source>
        <dbReference type="PROSITE" id="PS51987"/>
    </source>
</evidence>
<dbReference type="PANTHER" id="PTHR43785:SF2">
    <property type="entry name" value="TYPE-1 GLUTAMINE SYNTHETASE 1"/>
    <property type="match status" value="1"/>
</dbReference>
<evidence type="ECO:0000256" key="1">
    <source>
        <dbReference type="ARBA" id="ARBA00021364"/>
    </source>
</evidence>
<dbReference type="STRING" id="50990.A0A4Y7QB72"/>
<evidence type="ECO:0000256" key="2">
    <source>
        <dbReference type="ARBA" id="ARBA00022598"/>
    </source>
</evidence>
<dbReference type="SUPFAM" id="SSF55931">
    <property type="entry name" value="Glutamine synthetase/guanido kinase"/>
    <property type="match status" value="1"/>
</dbReference>
<dbReference type="SMART" id="SM01230">
    <property type="entry name" value="Gln-synt_C"/>
    <property type="match status" value="1"/>
</dbReference>
<dbReference type="Pfam" id="PF00120">
    <property type="entry name" value="Gln-synt_C"/>
    <property type="match status" value="1"/>
</dbReference>
<evidence type="ECO:0000313" key="6">
    <source>
        <dbReference type="EMBL" id="TDL24695.1"/>
    </source>
</evidence>
<keyword evidence="7" id="KW-1185">Reference proteome</keyword>
<sequence>MDISAGHFNPSDKATLLEKLNRIAYVRVTWVDYANFVRYRVVPVAHIKKLLASKRPGVTLTKATLGLVYIQLVPGFGSSGEYLYVFDPNSLRTLGYGSRPQATMMGWLEEKEPVASPRDEESKTVIVPLCPRELLRKIVAAAKSTHGIDFLMGFETEFILLKSTNPITAVNNYGWSESAAMSAGTVETKALDEMADALAFSDIELQMYHAEAAPGQFEIVTGPLPPLEAVDALIVTRETIFNIATKHGLKATLAPRVYMENCGSASHVHMSLRSSTPSSPAQVPSAPSLTQLEASFLQGLLDHLQGVTAFSLPTPSSYARMVDGVWSGGTWVAWGRDNRECPVRLCGSTGDHHFEVKCLDGTANPYLAISAMLASGMMGVRSASPLVVRDCQALAASLTEDQRTAIGVTKRMPLNIEEARDYLKADSALVSAMGEELVEKYLAVNEVLGKALEAGTPEEALRRLVETY</sequence>
<dbReference type="VEuPathDB" id="FungiDB:BD410DRAFT_744253"/>
<dbReference type="PROSITE" id="PS51987">
    <property type="entry name" value="GS_CATALYTIC"/>
    <property type="match status" value="1"/>
</dbReference>
<dbReference type="InterPro" id="IPR036651">
    <property type="entry name" value="Gln_synt_N_sf"/>
</dbReference>
<evidence type="ECO:0000313" key="7">
    <source>
        <dbReference type="Proteomes" id="UP000294933"/>
    </source>
</evidence>
<dbReference type="OrthoDB" id="3364440at2759"/>
<feature type="domain" description="GS catalytic" evidence="5">
    <location>
        <begin position="131"/>
        <end position="468"/>
    </location>
</feature>
<keyword evidence="2" id="KW-0436">Ligase</keyword>
<dbReference type="InterPro" id="IPR014746">
    <property type="entry name" value="Gln_synth/guanido_kin_cat_dom"/>
</dbReference>
<dbReference type="InterPro" id="IPR008146">
    <property type="entry name" value="Gln_synth_cat_dom"/>
</dbReference>
<dbReference type="AlphaFoldDB" id="A0A4Y7QB72"/>
<dbReference type="Proteomes" id="UP000294933">
    <property type="component" value="Unassembled WGS sequence"/>
</dbReference>
<comment type="similarity">
    <text evidence="3 4">Belongs to the glutamine synthetase family.</text>
</comment>
<proteinExistence type="inferred from homology"/>
<gene>
    <name evidence="6" type="ORF">BD410DRAFT_744253</name>
</gene>
<reference evidence="6 7" key="1">
    <citation type="submission" date="2018-06" db="EMBL/GenBank/DDBJ databases">
        <title>A transcriptomic atlas of mushroom development highlights an independent origin of complex multicellularity.</title>
        <authorList>
            <consortium name="DOE Joint Genome Institute"/>
            <person name="Krizsan K."/>
            <person name="Almasi E."/>
            <person name="Merenyi Z."/>
            <person name="Sahu N."/>
            <person name="Viragh M."/>
            <person name="Koszo T."/>
            <person name="Mondo S."/>
            <person name="Kiss B."/>
            <person name="Balint B."/>
            <person name="Kues U."/>
            <person name="Barry K."/>
            <person name="Hegedus J.C."/>
            <person name="Henrissat B."/>
            <person name="Johnson J."/>
            <person name="Lipzen A."/>
            <person name="Ohm R."/>
            <person name="Nagy I."/>
            <person name="Pangilinan J."/>
            <person name="Yan J."/>
            <person name="Xiong Y."/>
            <person name="Grigoriev I.V."/>
            <person name="Hibbett D.S."/>
            <person name="Nagy L.G."/>
        </authorList>
    </citation>
    <scope>NUCLEOTIDE SEQUENCE [LARGE SCALE GENOMIC DNA]</scope>
    <source>
        <strain evidence="6 7">SZMC22713</strain>
    </source>
</reference>
<protein>
    <recommendedName>
        <fullName evidence="1">Glutamine synthetase</fullName>
    </recommendedName>
</protein>
<evidence type="ECO:0000256" key="3">
    <source>
        <dbReference type="PROSITE-ProRule" id="PRU01331"/>
    </source>
</evidence>
<dbReference type="Gene3D" id="3.30.590.10">
    <property type="entry name" value="Glutamine synthetase/guanido kinase, catalytic domain"/>
    <property type="match status" value="1"/>
</dbReference>
<name>A0A4Y7QB72_9AGAM</name>
<evidence type="ECO:0000256" key="4">
    <source>
        <dbReference type="RuleBase" id="RU000384"/>
    </source>
</evidence>
<dbReference type="GO" id="GO:0006542">
    <property type="term" value="P:glutamine biosynthetic process"/>
    <property type="evidence" value="ECO:0007669"/>
    <property type="project" value="InterPro"/>
</dbReference>
<dbReference type="Gene3D" id="3.10.20.70">
    <property type="entry name" value="Glutamine synthetase, N-terminal domain"/>
    <property type="match status" value="1"/>
</dbReference>
<dbReference type="EMBL" id="ML170165">
    <property type="protein sequence ID" value="TDL24695.1"/>
    <property type="molecule type" value="Genomic_DNA"/>
</dbReference>
<dbReference type="GO" id="GO:0004356">
    <property type="term" value="F:glutamine synthetase activity"/>
    <property type="evidence" value="ECO:0007669"/>
    <property type="project" value="InterPro"/>
</dbReference>